<organism evidence="2 3">
    <name type="scientific">Lactiplantibacillus daowaiensis</name>
    <dbReference type="NCBI Taxonomy" id="2559918"/>
    <lineage>
        <taxon>Bacteria</taxon>
        <taxon>Bacillati</taxon>
        <taxon>Bacillota</taxon>
        <taxon>Bacilli</taxon>
        <taxon>Lactobacillales</taxon>
        <taxon>Lactobacillaceae</taxon>
        <taxon>Lactiplantibacillus</taxon>
    </lineage>
</organism>
<keyword evidence="3" id="KW-1185">Reference proteome</keyword>
<dbReference type="Proteomes" id="UP001596282">
    <property type="component" value="Unassembled WGS sequence"/>
</dbReference>
<evidence type="ECO:0000256" key="1">
    <source>
        <dbReference type="SAM" id="Phobius"/>
    </source>
</evidence>
<feature type="transmembrane region" description="Helical" evidence="1">
    <location>
        <begin position="53"/>
        <end position="75"/>
    </location>
</feature>
<proteinExistence type="predicted"/>
<feature type="transmembrane region" description="Helical" evidence="1">
    <location>
        <begin position="7"/>
        <end position="24"/>
    </location>
</feature>
<reference evidence="3" key="1">
    <citation type="journal article" date="2019" name="Int. J. Syst. Evol. Microbiol.">
        <title>The Global Catalogue of Microorganisms (GCM) 10K type strain sequencing project: providing services to taxonomists for standard genome sequencing and annotation.</title>
        <authorList>
            <consortium name="The Broad Institute Genomics Platform"/>
            <consortium name="The Broad Institute Genome Sequencing Center for Infectious Disease"/>
            <person name="Wu L."/>
            <person name="Ma J."/>
        </authorList>
    </citation>
    <scope>NUCLEOTIDE SEQUENCE [LARGE SCALE GENOMIC DNA]</scope>
    <source>
        <strain evidence="3">CCM 8933</strain>
    </source>
</reference>
<keyword evidence="1" id="KW-0812">Transmembrane</keyword>
<keyword evidence="1" id="KW-0472">Membrane</keyword>
<gene>
    <name evidence="2" type="ORF">ACFP5Y_13720</name>
</gene>
<protein>
    <submittedName>
        <fullName evidence="2">SdpI family protein</fullName>
    </submittedName>
</protein>
<comment type="caution">
    <text evidence="2">The sequence shown here is derived from an EMBL/GenBank/DDBJ whole genome shotgun (WGS) entry which is preliminary data.</text>
</comment>
<sequence length="117" mass="13443">MHANSFGLAWGFLIFLLVWVYQWYRMPKFRSLLGYTSRRAIQDEQTWQFAQHFYAMLGVEIFTLLLIAAIIGGLFKITWLQSMNVQAIGLGVGLILQNLATERELKHAFPGQPTPKP</sequence>
<accession>A0ABW1S364</accession>
<keyword evidence="1" id="KW-1133">Transmembrane helix</keyword>
<name>A0ABW1S364_9LACO</name>
<evidence type="ECO:0000313" key="3">
    <source>
        <dbReference type="Proteomes" id="UP001596282"/>
    </source>
</evidence>
<evidence type="ECO:0000313" key="2">
    <source>
        <dbReference type="EMBL" id="MFC6182290.1"/>
    </source>
</evidence>
<dbReference type="EMBL" id="JBHSSC010000044">
    <property type="protein sequence ID" value="MFC6182290.1"/>
    <property type="molecule type" value="Genomic_DNA"/>
</dbReference>
<dbReference type="RefSeq" id="WP_137627535.1">
    <property type="nucleotide sequence ID" value="NZ_BJDJ01000002.1"/>
</dbReference>